<accession>A0A1E4SA31</accession>
<keyword evidence="1" id="KW-1133">Transmembrane helix</keyword>
<feature type="transmembrane region" description="Helical" evidence="1">
    <location>
        <begin position="118"/>
        <end position="134"/>
    </location>
</feature>
<reference evidence="2 3" key="1">
    <citation type="journal article" date="2016" name="Proc. Natl. Acad. Sci. U.S.A.">
        <title>Comparative genomics of biotechnologically important yeasts.</title>
        <authorList>
            <person name="Riley R."/>
            <person name="Haridas S."/>
            <person name="Wolfe K.H."/>
            <person name="Lopes M.R."/>
            <person name="Hittinger C.T."/>
            <person name="Goeker M."/>
            <person name="Salamov A.A."/>
            <person name="Wisecaver J.H."/>
            <person name="Long T.M."/>
            <person name="Calvey C.H."/>
            <person name="Aerts A.L."/>
            <person name="Barry K.W."/>
            <person name="Choi C."/>
            <person name="Clum A."/>
            <person name="Coughlan A.Y."/>
            <person name="Deshpande S."/>
            <person name="Douglass A.P."/>
            <person name="Hanson S.J."/>
            <person name="Klenk H.-P."/>
            <person name="LaButti K.M."/>
            <person name="Lapidus A."/>
            <person name="Lindquist E.A."/>
            <person name="Lipzen A.M."/>
            <person name="Meier-Kolthoff J.P."/>
            <person name="Ohm R.A."/>
            <person name="Otillar R.P."/>
            <person name="Pangilinan J.L."/>
            <person name="Peng Y."/>
            <person name="Rokas A."/>
            <person name="Rosa C.A."/>
            <person name="Scheuner C."/>
            <person name="Sibirny A.A."/>
            <person name="Slot J.C."/>
            <person name="Stielow J.B."/>
            <person name="Sun H."/>
            <person name="Kurtzman C.P."/>
            <person name="Blackwell M."/>
            <person name="Grigoriev I.V."/>
            <person name="Jeffries T.W."/>
        </authorList>
    </citation>
    <scope>NUCLEOTIDE SEQUENCE [LARGE SCALE GENOMIC DNA]</scope>
    <source>
        <strain evidence="3">ATCC 18201 / CBS 1600 / BCRC 20928 / JCM 3617 / NBRC 0987 / NRRL Y-1542</strain>
    </source>
</reference>
<feature type="transmembrane region" description="Helical" evidence="1">
    <location>
        <begin position="146"/>
        <end position="165"/>
    </location>
</feature>
<evidence type="ECO:0000256" key="1">
    <source>
        <dbReference type="SAM" id="Phobius"/>
    </source>
</evidence>
<name>A0A1E4SA31_CYBJN</name>
<keyword evidence="1" id="KW-0472">Membrane</keyword>
<keyword evidence="1" id="KW-0812">Transmembrane</keyword>
<dbReference type="RefSeq" id="XP_020073415.1">
    <property type="nucleotide sequence ID" value="XM_020216156.1"/>
</dbReference>
<dbReference type="GeneID" id="30990552"/>
<evidence type="ECO:0000313" key="2">
    <source>
        <dbReference type="EMBL" id="ODV76376.1"/>
    </source>
</evidence>
<feature type="transmembrane region" description="Helical" evidence="1">
    <location>
        <begin position="205"/>
        <end position="233"/>
    </location>
</feature>
<keyword evidence="3" id="KW-1185">Reference proteome</keyword>
<dbReference type="Proteomes" id="UP000094389">
    <property type="component" value="Unassembled WGS sequence"/>
</dbReference>
<evidence type="ECO:0000313" key="3">
    <source>
        <dbReference type="Proteomes" id="UP000094389"/>
    </source>
</evidence>
<dbReference type="AlphaFoldDB" id="A0A1E4SA31"/>
<organism evidence="2 3">
    <name type="scientific">Cyberlindnera jadinii (strain ATCC 18201 / CBS 1600 / BCRC 20928 / JCM 3617 / NBRC 0987 / NRRL Y-1542)</name>
    <name type="common">Torula yeast</name>
    <name type="synonym">Candida utilis</name>
    <dbReference type="NCBI Taxonomy" id="983966"/>
    <lineage>
        <taxon>Eukaryota</taxon>
        <taxon>Fungi</taxon>
        <taxon>Dikarya</taxon>
        <taxon>Ascomycota</taxon>
        <taxon>Saccharomycotina</taxon>
        <taxon>Saccharomycetes</taxon>
        <taxon>Phaffomycetales</taxon>
        <taxon>Phaffomycetaceae</taxon>
        <taxon>Cyberlindnera</taxon>
    </lineage>
</organism>
<dbReference type="EMBL" id="KV453925">
    <property type="protein sequence ID" value="ODV76376.1"/>
    <property type="molecule type" value="Genomic_DNA"/>
</dbReference>
<gene>
    <name evidence="2" type="ORF">CYBJADRAFT_170824</name>
</gene>
<sequence length="339" mass="39200">MLFLYFVPLVHAITLQCEPIRVNSTLAHLGGGDFIAARLIDLIHGSLDMELQLLDIFDEVGFERTLGITEEDLDEKWLHQAPYTVDSSSTWCHTKDVEIHGSSKRLGLNEFEWSVRQFLSWNIIVSSILSLLCAHQWRTMRDYKLWTYLMSFALLQPVSQALRYFTIGSKLYTFAAWLASLSFYFPWWLVYTYTRKPMRQPFIGLTYLTIATMNGIMFSHSTLLFQWILWVLLEKLEVLQPPSLKVVNHSMWYEVLPKFTRNSVKWLVFITIIFDISSVLTSVAEDKVILGLPSEQLVISHWLDVRLTFLETGMGITHVFLGELIPNMVTLITAIIVLP</sequence>
<protein>
    <submittedName>
        <fullName evidence="2">Uncharacterized protein</fullName>
    </submittedName>
</protein>
<proteinExistence type="predicted"/>
<feature type="transmembrane region" description="Helical" evidence="1">
    <location>
        <begin position="171"/>
        <end position="193"/>
    </location>
</feature>